<organism evidence="2 3">
    <name type="scientific">Rickenella mellea</name>
    <dbReference type="NCBI Taxonomy" id="50990"/>
    <lineage>
        <taxon>Eukaryota</taxon>
        <taxon>Fungi</taxon>
        <taxon>Dikarya</taxon>
        <taxon>Basidiomycota</taxon>
        <taxon>Agaricomycotina</taxon>
        <taxon>Agaricomycetes</taxon>
        <taxon>Hymenochaetales</taxon>
        <taxon>Rickenellaceae</taxon>
        <taxon>Rickenella</taxon>
    </lineage>
</organism>
<evidence type="ECO:0000256" key="1">
    <source>
        <dbReference type="SAM" id="MobiDB-lite"/>
    </source>
</evidence>
<sequence>MDQTQVVYHLGGGKTFEVQGAKQVAVVGEEEKCAFTLVAAVSGAGDLLPFQAIYKGKTKRSVPSDIAPRRDEAEQLGFRLSFSNTDTYWSTFELMQEWVCDILVPYWMRKKEELFVNPSQECLLQIDVWSVVELELLLRPDLVHNIPPSRRTRSRTYYETSHLFTVHKSKEFRDWMAENWTWIILEFVPGGTTSLFQPCDIGIQRPLKLSIKRSQNADIVQETLAQLEQGKPATQVRLDTTVGTLRDRTMNWLVTAYHHVNKPDIVKKAFAGCKSGEFNLSFESITSPDALQTLRDIQKNEPLVWEKIHLRADSIIQADGEDEPAFNDCPDDDSAVTIDHLVELRNGKKFLNAHVAQEDDGHLRSSGAAEDPFDNDAYLDGPADNEEDGSELDAEEVEELGRGKRRRVGTKKYNEFWRHD</sequence>
<keyword evidence="3" id="KW-1185">Reference proteome</keyword>
<reference evidence="2 3" key="1">
    <citation type="submission" date="2018-06" db="EMBL/GenBank/DDBJ databases">
        <title>A transcriptomic atlas of mushroom development highlights an independent origin of complex multicellularity.</title>
        <authorList>
            <consortium name="DOE Joint Genome Institute"/>
            <person name="Krizsan K."/>
            <person name="Almasi E."/>
            <person name="Merenyi Z."/>
            <person name="Sahu N."/>
            <person name="Viragh M."/>
            <person name="Koszo T."/>
            <person name="Mondo S."/>
            <person name="Kiss B."/>
            <person name="Balint B."/>
            <person name="Kues U."/>
            <person name="Barry K."/>
            <person name="Hegedus J.C."/>
            <person name="Henrissat B."/>
            <person name="Johnson J."/>
            <person name="Lipzen A."/>
            <person name="Ohm R."/>
            <person name="Nagy I."/>
            <person name="Pangilinan J."/>
            <person name="Yan J."/>
            <person name="Xiong Y."/>
            <person name="Grigoriev I.V."/>
            <person name="Hibbett D.S."/>
            <person name="Nagy L.G."/>
        </authorList>
    </citation>
    <scope>NUCLEOTIDE SEQUENCE [LARGE SCALE GENOMIC DNA]</scope>
    <source>
        <strain evidence="2 3">SZMC22713</strain>
    </source>
</reference>
<proteinExistence type="predicted"/>
<name>A0A4Y7PHY0_9AGAM</name>
<evidence type="ECO:0000313" key="2">
    <source>
        <dbReference type="EMBL" id="TDL14855.1"/>
    </source>
</evidence>
<accession>A0A4Y7PHY0</accession>
<gene>
    <name evidence="2" type="ORF">BD410DRAFT_845671</name>
</gene>
<evidence type="ECO:0008006" key="4">
    <source>
        <dbReference type="Google" id="ProtNLM"/>
    </source>
</evidence>
<evidence type="ECO:0000313" key="3">
    <source>
        <dbReference type="Proteomes" id="UP000294933"/>
    </source>
</evidence>
<protein>
    <recommendedName>
        <fullName evidence="4">DDE-1 domain-containing protein</fullName>
    </recommendedName>
</protein>
<dbReference type="EMBL" id="ML170303">
    <property type="protein sequence ID" value="TDL14855.1"/>
    <property type="molecule type" value="Genomic_DNA"/>
</dbReference>
<dbReference type="AlphaFoldDB" id="A0A4Y7PHY0"/>
<dbReference type="OrthoDB" id="3341102at2759"/>
<feature type="compositionally biased region" description="Acidic residues" evidence="1">
    <location>
        <begin position="383"/>
        <end position="398"/>
    </location>
</feature>
<dbReference type="VEuPathDB" id="FungiDB:BD410DRAFT_845671"/>
<dbReference type="Proteomes" id="UP000294933">
    <property type="component" value="Unassembled WGS sequence"/>
</dbReference>
<dbReference type="STRING" id="50990.A0A4Y7PHY0"/>
<feature type="region of interest" description="Disordered" evidence="1">
    <location>
        <begin position="361"/>
        <end position="406"/>
    </location>
</feature>